<dbReference type="OrthoDB" id="2320933at2759"/>
<feature type="compositionally biased region" description="Gly residues" evidence="1">
    <location>
        <begin position="1446"/>
        <end position="1456"/>
    </location>
</feature>
<name>C1FET8_MICCC</name>
<dbReference type="Pfam" id="PF00271">
    <property type="entry name" value="Helicase_C"/>
    <property type="match status" value="1"/>
</dbReference>
<dbReference type="InterPro" id="IPR027417">
    <property type="entry name" value="P-loop_NTPase"/>
</dbReference>
<feature type="region of interest" description="Disordered" evidence="1">
    <location>
        <begin position="139"/>
        <end position="176"/>
    </location>
</feature>
<dbReference type="InterPro" id="IPR006935">
    <property type="entry name" value="Helicase/UvrB_N"/>
</dbReference>
<feature type="region of interest" description="Disordered" evidence="1">
    <location>
        <begin position="1287"/>
        <end position="1308"/>
    </location>
</feature>
<organism evidence="3 4">
    <name type="scientific">Micromonas commoda (strain RCC299 / NOUM17 / CCMP2709)</name>
    <name type="common">Picoplanktonic green alga</name>
    <dbReference type="NCBI Taxonomy" id="296587"/>
    <lineage>
        <taxon>Eukaryota</taxon>
        <taxon>Viridiplantae</taxon>
        <taxon>Chlorophyta</taxon>
        <taxon>Mamiellophyceae</taxon>
        <taxon>Mamiellales</taxon>
        <taxon>Mamiellaceae</taxon>
        <taxon>Micromonas</taxon>
    </lineage>
</organism>
<feature type="compositionally biased region" description="Basic and acidic residues" evidence="1">
    <location>
        <begin position="194"/>
        <end position="214"/>
    </location>
</feature>
<dbReference type="Gene3D" id="3.40.50.300">
    <property type="entry name" value="P-loop containing nucleotide triphosphate hydrolases"/>
    <property type="match status" value="2"/>
</dbReference>
<dbReference type="eggNOG" id="KOG0950">
    <property type="taxonomic scope" value="Eukaryota"/>
</dbReference>
<dbReference type="PANTHER" id="PTHR10133:SF62">
    <property type="entry name" value="DNA POLYMERASE THETA"/>
    <property type="match status" value="1"/>
</dbReference>
<dbReference type="PANTHER" id="PTHR10133">
    <property type="entry name" value="DNA POLYMERASE I"/>
    <property type="match status" value="1"/>
</dbReference>
<dbReference type="GO" id="GO:0003887">
    <property type="term" value="F:DNA-directed DNA polymerase activity"/>
    <property type="evidence" value="ECO:0007669"/>
    <property type="project" value="InterPro"/>
</dbReference>
<feature type="compositionally biased region" description="Acidic residues" evidence="1">
    <location>
        <begin position="154"/>
        <end position="173"/>
    </location>
</feature>
<dbReference type="InterPro" id="IPR001650">
    <property type="entry name" value="Helicase_C-like"/>
</dbReference>
<feature type="region of interest" description="Disordered" evidence="1">
    <location>
        <begin position="1359"/>
        <end position="1378"/>
    </location>
</feature>
<feature type="region of interest" description="Disordered" evidence="1">
    <location>
        <begin position="1"/>
        <end position="71"/>
    </location>
</feature>
<reference evidence="3 4" key="1">
    <citation type="journal article" date="2009" name="Science">
        <title>Green evolution and dynamic adaptations revealed by genomes of the marine picoeukaryotes Micromonas.</title>
        <authorList>
            <person name="Worden A.Z."/>
            <person name="Lee J.H."/>
            <person name="Mock T."/>
            <person name="Rouze P."/>
            <person name="Simmons M.P."/>
            <person name="Aerts A.L."/>
            <person name="Allen A.E."/>
            <person name="Cuvelier M.L."/>
            <person name="Derelle E."/>
            <person name="Everett M.V."/>
            <person name="Foulon E."/>
            <person name="Grimwood J."/>
            <person name="Gundlach H."/>
            <person name="Henrissat B."/>
            <person name="Napoli C."/>
            <person name="McDonald S.M."/>
            <person name="Parker M.S."/>
            <person name="Rombauts S."/>
            <person name="Salamov A."/>
            <person name="Von Dassow P."/>
            <person name="Badger J.H."/>
            <person name="Coutinho P.M."/>
            <person name="Demir E."/>
            <person name="Dubchak I."/>
            <person name="Gentemann C."/>
            <person name="Eikrem W."/>
            <person name="Gready J.E."/>
            <person name="John U."/>
            <person name="Lanier W."/>
            <person name="Lindquist E.A."/>
            <person name="Lucas S."/>
            <person name="Mayer K.F."/>
            <person name="Moreau H."/>
            <person name="Not F."/>
            <person name="Otillar R."/>
            <person name="Panaud O."/>
            <person name="Pangilinan J."/>
            <person name="Paulsen I."/>
            <person name="Piegu B."/>
            <person name="Poliakov A."/>
            <person name="Robbens S."/>
            <person name="Schmutz J."/>
            <person name="Toulza E."/>
            <person name="Wyss T."/>
            <person name="Zelensky A."/>
            <person name="Zhou K."/>
            <person name="Armbrust E.V."/>
            <person name="Bhattacharya D."/>
            <person name="Goodenough U.W."/>
            <person name="Van de Peer Y."/>
            <person name="Grigoriev I.V."/>
        </authorList>
    </citation>
    <scope>NUCLEOTIDE SEQUENCE [LARGE SCALE GENOMIC DNA]</scope>
    <source>
        <strain evidence="4">RCC299 / NOUM17</strain>
    </source>
</reference>
<accession>C1FET8</accession>
<dbReference type="STRING" id="296587.C1FET8"/>
<dbReference type="GO" id="GO:0016787">
    <property type="term" value="F:hydrolase activity"/>
    <property type="evidence" value="ECO:0007669"/>
    <property type="project" value="InterPro"/>
</dbReference>
<feature type="region of interest" description="Disordered" evidence="1">
    <location>
        <begin position="737"/>
        <end position="769"/>
    </location>
</feature>
<dbReference type="InParanoid" id="C1FET8"/>
<dbReference type="CDD" id="cd18785">
    <property type="entry name" value="SF2_C"/>
    <property type="match status" value="1"/>
</dbReference>
<dbReference type="GO" id="GO:0006302">
    <property type="term" value="P:double-strand break repair"/>
    <property type="evidence" value="ECO:0007669"/>
    <property type="project" value="TreeGrafter"/>
</dbReference>
<dbReference type="InterPro" id="IPR002298">
    <property type="entry name" value="DNA_polymerase_A"/>
</dbReference>
<evidence type="ECO:0000259" key="2">
    <source>
        <dbReference type="PROSITE" id="PS51194"/>
    </source>
</evidence>
<dbReference type="PROSITE" id="PS51194">
    <property type="entry name" value="HELICASE_CTER"/>
    <property type="match status" value="1"/>
</dbReference>
<dbReference type="SMART" id="SM00490">
    <property type="entry name" value="HELICc"/>
    <property type="match status" value="1"/>
</dbReference>
<dbReference type="EMBL" id="CP001574">
    <property type="protein sequence ID" value="ACO68631.1"/>
    <property type="molecule type" value="Genomic_DNA"/>
</dbReference>
<feature type="compositionally biased region" description="Gly residues" evidence="1">
    <location>
        <begin position="1533"/>
        <end position="1542"/>
    </location>
</feature>
<dbReference type="SUPFAM" id="SSF56672">
    <property type="entry name" value="DNA/RNA polymerases"/>
    <property type="match status" value="1"/>
</dbReference>
<evidence type="ECO:0000313" key="3">
    <source>
        <dbReference type="EMBL" id="ACO68631.1"/>
    </source>
</evidence>
<protein>
    <recommendedName>
        <fullName evidence="2">Helicase C-terminal domain-containing protein</fullName>
    </recommendedName>
</protein>
<evidence type="ECO:0000256" key="1">
    <source>
        <dbReference type="SAM" id="MobiDB-lite"/>
    </source>
</evidence>
<proteinExistence type="predicted"/>
<keyword evidence="4" id="KW-1185">Reference proteome</keyword>
<gene>
    <name evidence="3" type="ORF">MICPUN_55565</name>
</gene>
<dbReference type="Gene3D" id="3.30.70.370">
    <property type="match status" value="1"/>
</dbReference>
<feature type="compositionally biased region" description="Basic and acidic residues" evidence="1">
    <location>
        <begin position="1401"/>
        <end position="1426"/>
    </location>
</feature>
<feature type="compositionally biased region" description="Acidic residues" evidence="1">
    <location>
        <begin position="746"/>
        <end position="758"/>
    </location>
</feature>
<dbReference type="Pfam" id="PF04851">
    <property type="entry name" value="ResIII"/>
    <property type="match status" value="1"/>
</dbReference>
<dbReference type="GO" id="GO:0003677">
    <property type="term" value="F:DNA binding"/>
    <property type="evidence" value="ECO:0007669"/>
    <property type="project" value="InterPro"/>
</dbReference>
<dbReference type="PRINTS" id="PR00868">
    <property type="entry name" value="DNAPOLI"/>
</dbReference>
<dbReference type="SUPFAM" id="SSF52540">
    <property type="entry name" value="P-loop containing nucleoside triphosphate hydrolases"/>
    <property type="match status" value="2"/>
</dbReference>
<dbReference type="GO" id="GO:0006261">
    <property type="term" value="P:DNA-templated DNA replication"/>
    <property type="evidence" value="ECO:0007669"/>
    <property type="project" value="InterPro"/>
</dbReference>
<dbReference type="InterPro" id="IPR043502">
    <property type="entry name" value="DNA/RNA_pol_sf"/>
</dbReference>
<dbReference type="InterPro" id="IPR001098">
    <property type="entry name" value="DNA-dir_DNA_pol_A_palm_dom"/>
</dbReference>
<dbReference type="GO" id="GO:0005524">
    <property type="term" value="F:ATP binding"/>
    <property type="evidence" value="ECO:0007669"/>
    <property type="project" value="InterPro"/>
</dbReference>
<feature type="compositionally biased region" description="Polar residues" evidence="1">
    <location>
        <begin position="1433"/>
        <end position="1445"/>
    </location>
</feature>
<feature type="domain" description="Helicase C-terminal" evidence="2">
    <location>
        <begin position="1073"/>
        <end position="1258"/>
    </location>
</feature>
<evidence type="ECO:0000313" key="4">
    <source>
        <dbReference type="Proteomes" id="UP000002009"/>
    </source>
</evidence>
<sequence>MSDSTSPWRRAGGGQASRDGGSDGRQVPAAVSDTSTGENNDGAPIAQLTGPDANSTPPAAPPRGRQYYTKSVLKKAEEKIRELAGVAETEQHTEAHIDDNLDGAMEQLSAVANLMPLFEPEKMETVRVKLKRRLQAARDAEEAAAEGAAAEGAAAEEEESEPVDANEIPDEGQFDPRAALREYDDEIVAMSQSKDPEEDHMDVADNRRHDRDGEPGPTGNDWNANFKTAVHEAGRILFARAFHELDGSIDDAMKMCFSADEAQTKGILAEFDVPDWFNISYEHVMGEALELMMCYLSRVEKRHDMRDYLAERREGVEEDSPIFVKCEVHKCFMSAAPARSPFRMKEEDKNELAAAFGGTEDAWRLANKLYDQAQRDRFFDVLVVLKDLDASHPRHHIRAIQCKARSDFNSYINIARYVGHAAAVRDMADKVDALICLDWVANVYACKQAEVGGDFADQHNTGLLRTFLYEDMCRQEASIRLAAEMAKHPFNSQMGEEVPTRPRQQLRECQTAALDKLRCEREKGSNGGSVVAATGSGKSLIAFTDAMRTLYTESGDSLTPLDQIAMVWACPRILLLEQSAEGFKAHEDRELAEFANRAKEQGTNFETPKLFYYLVCSKSETFETPNPNAIRRLNAPQLFNTLLKHRSRGDELSRCRFFTTVEGGSSFWYQLTKFIRVSRGLDEPLNNRENPLVNVFIIDEAHEVAGNSAGSYQLTLNIPAKWRVCYSATPFVELQRGENLRARDGDDAESDDTAEEPAEGQSVGEKTPEERFPDVYFKKLADLNSSDENESDAGDPADNNVDHIGLSRVQILSESLQFMPLERAASLPQFQSEDERELIRQLQDVARSLGSEGPSVDNISQALGDRQVVIFATRRDRYRGMCTCQNATGEECMAHCASRMFPQETAVGERYKCNFDFWQKNFIAWDTPVEEMLMPDCVVLGWDKETKVLSIRSDEARGFGCHDFTDFGVQNGSNLIGTPIFSYTFAEAFRSPDNILAKPFLLTYRLKVPDMSSMNDDRHDRLKCIFGIKERTGRRGRIVTGDPLNKVGLQISFDDVTDSPIAATAQDYATAMTIYRMIERGEASKVMVFCWRNEDCRRCLALFNLLLKQRISEASHNRELAERLREVQTAHIFATWQRNERTDEMEEHVKKRLLHQFKTGKIEVLFNANYLSTGIDIPCTDAVVLTQKSKGVRQVLQRWGRALRSIATQPSKRGILAIIMSDPEEPDEDKTKRKEFMGFDLALPDDFGGCHADFCNMYRTAECAAHRSNRIIGECDKIKAVLTTVKRKAHRDAPDKKKTTPTFPPPVATITPDVERTLRDMFDITVRDLLKDVDSQPSQRSLEHQDSDLVGSLASMGIQDERDGSQSESEGDSEHRSLADIQRDRQISGANDGSAPDADATIERRAEARRPPRADRLTEAAPEERAMPAPPRGQTTRPGAPQGTSAAGGGDGGNGGRFKHRSPTMRYRKVPAGAQPTAESTWDSLAEPFDVAPVASPRNRASDEITPAPAPPAPATVADGGSVGPREGERPGPAGGEAGGSGPQKRNLYSRRFRLDRSADERRAVNTACQGSAADVVKRAMIAVFDELDPSLATPVLQIHDELLFEVDASRVVEAARAVRAIMERAGDEFGLTVPLPVKVSAGANWGDLAELVEVLLIS</sequence>
<feature type="compositionally biased region" description="Basic residues" evidence="1">
    <location>
        <begin position="1457"/>
        <end position="1469"/>
    </location>
</feature>
<dbReference type="KEGG" id="mis:MICPUN_55565"/>
<dbReference type="Proteomes" id="UP000002009">
    <property type="component" value="Chromosome 1"/>
</dbReference>
<dbReference type="GeneID" id="8250673"/>
<dbReference type="Pfam" id="PF00476">
    <property type="entry name" value="DNA_pol_A"/>
    <property type="match status" value="1"/>
</dbReference>
<dbReference type="RefSeq" id="XP_002507373.1">
    <property type="nucleotide sequence ID" value="XM_002507327.1"/>
</dbReference>
<feature type="region of interest" description="Disordered" evidence="1">
    <location>
        <begin position="1384"/>
        <end position="1549"/>
    </location>
</feature>
<feature type="region of interest" description="Disordered" evidence="1">
    <location>
        <begin position="190"/>
        <end position="223"/>
    </location>
</feature>